<feature type="domain" description="Helix-turn-helix" evidence="1">
    <location>
        <begin position="37"/>
        <end position="84"/>
    </location>
</feature>
<dbReference type="RefSeq" id="WP_106144409.1">
    <property type="nucleotide sequence ID" value="NZ_PVYX01000001.1"/>
</dbReference>
<accession>A0A2T0MIV7</accession>
<dbReference type="AlphaFoldDB" id="A0A2T0MIV7"/>
<keyword evidence="3" id="KW-1185">Reference proteome</keyword>
<proteinExistence type="predicted"/>
<reference evidence="2 3" key="1">
    <citation type="submission" date="2018-03" db="EMBL/GenBank/DDBJ databases">
        <title>Genomic Encyclopedia of Archaeal and Bacterial Type Strains, Phase II (KMG-II): from individual species to whole genera.</title>
        <authorList>
            <person name="Goeker M."/>
        </authorList>
    </citation>
    <scope>NUCLEOTIDE SEQUENCE [LARGE SCALE GENOMIC DNA]</scope>
    <source>
        <strain evidence="2 3">DSM 25027</strain>
    </source>
</reference>
<evidence type="ECO:0000313" key="3">
    <source>
        <dbReference type="Proteomes" id="UP000237640"/>
    </source>
</evidence>
<gene>
    <name evidence="2" type="ORF">CLV81_1526</name>
</gene>
<sequence length="89" mass="10650">MKVVCLQEEAFYALFDKVVQHVESKRKDNVEKWIDGEEAMSILKIKSTTTLQKLRDEGKIRYSQPQKKIILYDRDSINEYIEKHVRETF</sequence>
<protein>
    <submittedName>
        <fullName evidence="2">Helix-turn-helix protein</fullName>
    </submittedName>
</protein>
<comment type="caution">
    <text evidence="2">The sequence shown here is derived from an EMBL/GenBank/DDBJ whole genome shotgun (WGS) entry which is preliminary data.</text>
</comment>
<dbReference type="InterPro" id="IPR041657">
    <property type="entry name" value="HTH_17"/>
</dbReference>
<dbReference type="OrthoDB" id="1524679at2"/>
<name>A0A2T0MIV7_9FLAO</name>
<evidence type="ECO:0000313" key="2">
    <source>
        <dbReference type="EMBL" id="PRX57521.1"/>
    </source>
</evidence>
<dbReference type="Proteomes" id="UP000237640">
    <property type="component" value="Unassembled WGS sequence"/>
</dbReference>
<evidence type="ECO:0000259" key="1">
    <source>
        <dbReference type="Pfam" id="PF12728"/>
    </source>
</evidence>
<dbReference type="EMBL" id="PVYX01000001">
    <property type="protein sequence ID" value="PRX57521.1"/>
    <property type="molecule type" value="Genomic_DNA"/>
</dbReference>
<dbReference type="Pfam" id="PF12728">
    <property type="entry name" value="HTH_17"/>
    <property type="match status" value="1"/>
</dbReference>
<organism evidence="2 3">
    <name type="scientific">Flagellimonas meridianipacifica</name>
    <dbReference type="NCBI Taxonomy" id="1080225"/>
    <lineage>
        <taxon>Bacteria</taxon>
        <taxon>Pseudomonadati</taxon>
        <taxon>Bacteroidota</taxon>
        <taxon>Flavobacteriia</taxon>
        <taxon>Flavobacteriales</taxon>
        <taxon>Flavobacteriaceae</taxon>
        <taxon>Flagellimonas</taxon>
    </lineage>
</organism>